<gene>
    <name evidence="2" type="ORF">GPM918_LOCUS26930</name>
    <name evidence="3" type="ORF">SRO942_LOCUS27167</name>
</gene>
<proteinExistence type="predicted"/>
<organism evidence="2 4">
    <name type="scientific">Didymodactylos carnosus</name>
    <dbReference type="NCBI Taxonomy" id="1234261"/>
    <lineage>
        <taxon>Eukaryota</taxon>
        <taxon>Metazoa</taxon>
        <taxon>Spiralia</taxon>
        <taxon>Gnathifera</taxon>
        <taxon>Rotifera</taxon>
        <taxon>Eurotatoria</taxon>
        <taxon>Bdelloidea</taxon>
        <taxon>Philodinida</taxon>
        <taxon>Philodinidae</taxon>
        <taxon>Didymodactylos</taxon>
    </lineage>
</organism>
<dbReference type="EMBL" id="CAJNOQ010011068">
    <property type="protein sequence ID" value="CAF1267873.1"/>
    <property type="molecule type" value="Genomic_DNA"/>
</dbReference>
<evidence type="ECO:0000313" key="4">
    <source>
        <dbReference type="Proteomes" id="UP000663829"/>
    </source>
</evidence>
<evidence type="ECO:0000313" key="2">
    <source>
        <dbReference type="EMBL" id="CAF1267873.1"/>
    </source>
</evidence>
<dbReference type="AlphaFoldDB" id="A0A815BBB8"/>
<protein>
    <submittedName>
        <fullName evidence="2">Uncharacterized protein</fullName>
    </submittedName>
</protein>
<feature type="signal peptide" evidence="1">
    <location>
        <begin position="1"/>
        <end position="19"/>
    </location>
</feature>
<dbReference type="Proteomes" id="UP000663829">
    <property type="component" value="Unassembled WGS sequence"/>
</dbReference>
<keyword evidence="4" id="KW-1185">Reference proteome</keyword>
<reference evidence="2" key="1">
    <citation type="submission" date="2021-02" db="EMBL/GenBank/DDBJ databases">
        <authorList>
            <person name="Nowell W R."/>
        </authorList>
    </citation>
    <scope>NUCLEOTIDE SEQUENCE</scope>
</reference>
<dbReference type="Proteomes" id="UP000681722">
    <property type="component" value="Unassembled WGS sequence"/>
</dbReference>
<name>A0A815BBB8_9BILA</name>
<accession>A0A815BBB8</accession>
<feature type="chain" id="PRO_5036226937" evidence="1">
    <location>
        <begin position="20"/>
        <end position="259"/>
    </location>
</feature>
<comment type="caution">
    <text evidence="2">The sequence shown here is derived from an EMBL/GenBank/DDBJ whole genome shotgun (WGS) entry which is preliminary data.</text>
</comment>
<evidence type="ECO:0000256" key="1">
    <source>
        <dbReference type="SAM" id="SignalP"/>
    </source>
</evidence>
<dbReference type="EMBL" id="CAJOBC010021836">
    <property type="protein sequence ID" value="CAF4052941.1"/>
    <property type="molecule type" value="Genomic_DNA"/>
</dbReference>
<evidence type="ECO:0000313" key="3">
    <source>
        <dbReference type="EMBL" id="CAF4052941.1"/>
    </source>
</evidence>
<keyword evidence="1" id="KW-0732">Signal</keyword>
<sequence>MRLLVGFVLVTYIINCAICIPVTDESSRLLLNSATIQSLWPQIQQLIPQIQQWVPQIQQLLTSDKVQQLQQQFSGLLLNALGHQVNVHTLAQQVQNLVSQYLPQTALQRIDFDAAARGWFDDFLNVVQTIAPIVVPIITMIGKREVGDERLDIQSLFQQIQQLIPQIQQWIPQVQQLLNSDKLQQLQQQFSGLLLNSLGHQVNVHTLAQQVQNLVSQYLPQTALQRIDFDAAARGWFDDFLNVVQTVAPIVVPIITMIG</sequence>